<keyword evidence="3 8" id="KW-0812">Transmembrane</keyword>
<dbReference type="RefSeq" id="XP_003957962.1">
    <property type="nucleotide sequence ID" value="XM_003957913.1"/>
</dbReference>
<dbReference type="GO" id="GO:0016020">
    <property type="term" value="C:membrane"/>
    <property type="evidence" value="ECO:0007669"/>
    <property type="project" value="UniProtKB-SubCell"/>
</dbReference>
<evidence type="ECO:0000256" key="2">
    <source>
        <dbReference type="ARBA" id="ARBA00007104"/>
    </source>
</evidence>
<keyword evidence="4 11" id="KW-0732">Signal</keyword>
<dbReference type="FunCoup" id="H2AWS7">
    <property type="interactions" value="96"/>
</dbReference>
<keyword evidence="5" id="KW-0931">ER-Golgi transport</keyword>
<dbReference type="GO" id="GO:0006888">
    <property type="term" value="P:endoplasmic reticulum to Golgi vesicle-mediated transport"/>
    <property type="evidence" value="ECO:0007669"/>
    <property type="project" value="UniProtKB-ARBA"/>
</dbReference>
<evidence type="ECO:0000256" key="7">
    <source>
        <dbReference type="ARBA" id="ARBA00023136"/>
    </source>
</evidence>
<evidence type="ECO:0000256" key="5">
    <source>
        <dbReference type="ARBA" id="ARBA00022892"/>
    </source>
</evidence>
<dbReference type="STRING" id="1071382.H2AWS7"/>
<dbReference type="HOGENOM" id="CLU_066963_4_2_1"/>
<dbReference type="OrthoDB" id="1929172at2759"/>
<dbReference type="InParanoid" id="H2AWS7"/>
<dbReference type="Proteomes" id="UP000005220">
    <property type="component" value="Chromosome 6"/>
</dbReference>
<comment type="similarity">
    <text evidence="2 8">Belongs to the EMP24/GP25L family.</text>
</comment>
<feature type="transmembrane region" description="Helical" evidence="10">
    <location>
        <begin position="193"/>
        <end position="219"/>
    </location>
</feature>
<keyword evidence="7 10" id="KW-0472">Membrane</keyword>
<feature type="signal peptide" evidence="11">
    <location>
        <begin position="1"/>
        <end position="21"/>
    </location>
</feature>
<evidence type="ECO:0000313" key="13">
    <source>
        <dbReference type="EMBL" id="CCF58827.1"/>
    </source>
</evidence>
<evidence type="ECO:0000256" key="4">
    <source>
        <dbReference type="ARBA" id="ARBA00022729"/>
    </source>
</evidence>
<evidence type="ECO:0000256" key="10">
    <source>
        <dbReference type="SAM" id="Phobius"/>
    </source>
</evidence>
<dbReference type="GeneID" id="13884295"/>
<evidence type="ECO:0000259" key="12">
    <source>
        <dbReference type="PROSITE" id="PS50866"/>
    </source>
</evidence>
<dbReference type="KEGG" id="kaf:KAFR_0F02300"/>
<dbReference type="EMBL" id="HE650826">
    <property type="protein sequence ID" value="CCF58827.1"/>
    <property type="molecule type" value="Genomic_DNA"/>
</dbReference>
<keyword evidence="9" id="KW-0175">Coiled coil</keyword>
<organism evidence="13 14">
    <name type="scientific">Kazachstania africana (strain ATCC 22294 / BCRC 22015 / CBS 2517 / CECT 1963 / NBRC 1671 / NRRL Y-8276)</name>
    <name type="common">Yeast</name>
    <name type="synonym">Kluyveromyces africanus</name>
    <dbReference type="NCBI Taxonomy" id="1071382"/>
    <lineage>
        <taxon>Eukaryota</taxon>
        <taxon>Fungi</taxon>
        <taxon>Dikarya</taxon>
        <taxon>Ascomycota</taxon>
        <taxon>Saccharomycotina</taxon>
        <taxon>Saccharomycetes</taxon>
        <taxon>Saccharomycetales</taxon>
        <taxon>Saccharomycetaceae</taxon>
        <taxon>Kazachstania</taxon>
    </lineage>
</organism>
<feature type="coiled-coil region" evidence="9">
    <location>
        <begin position="151"/>
        <end position="178"/>
    </location>
</feature>
<reference evidence="13 14" key="1">
    <citation type="journal article" date="2011" name="Proc. Natl. Acad. Sci. U.S.A.">
        <title>Evolutionary erosion of yeast sex chromosomes by mating-type switching accidents.</title>
        <authorList>
            <person name="Gordon J.L."/>
            <person name="Armisen D."/>
            <person name="Proux-Wera E."/>
            <person name="Oheigeartaigh S.S."/>
            <person name="Byrne K.P."/>
            <person name="Wolfe K.H."/>
        </authorList>
    </citation>
    <scope>NUCLEOTIDE SEQUENCE [LARGE SCALE GENOMIC DNA]</scope>
    <source>
        <strain evidence="14">ATCC 22294 / BCRC 22015 / CBS 2517 / CECT 1963 / NBRC 1671 / NRRL Y-8276</strain>
    </source>
</reference>
<sequence>MRGSLTATVSVFLLVVNVVCASPVTFELKKGITDCFNILTPTTDCQVIYYFAVQFGENEDYKLSYDIYEPGSTGQGNPIISRVDERQGEWTFVGKHKGEYKFCFNGGSKSDKVVDLEIQYDCDAVNDVRADKRARRKANRNLKKTDEDELSTSLENSIDSIERQLFELENNLRYYTTRNLRNHQTVSSTNRRIVLFSIYGILLVLGMSIGQILVLQWFFKESRKRKV</sequence>
<evidence type="ECO:0000256" key="8">
    <source>
        <dbReference type="RuleBase" id="RU003827"/>
    </source>
</evidence>
<evidence type="ECO:0000256" key="3">
    <source>
        <dbReference type="ARBA" id="ARBA00022692"/>
    </source>
</evidence>
<dbReference type="SMART" id="SM01190">
    <property type="entry name" value="EMP24_GP25L"/>
    <property type="match status" value="1"/>
</dbReference>
<accession>H2AWS7</accession>
<dbReference type="eggNOG" id="KOG1693">
    <property type="taxonomic scope" value="Eukaryota"/>
</dbReference>
<keyword evidence="6 10" id="KW-1133">Transmembrane helix</keyword>
<evidence type="ECO:0000256" key="1">
    <source>
        <dbReference type="ARBA" id="ARBA00004479"/>
    </source>
</evidence>
<protein>
    <recommendedName>
        <fullName evidence="12">GOLD domain-containing protein</fullName>
    </recommendedName>
</protein>
<dbReference type="PROSITE" id="PS50866">
    <property type="entry name" value="GOLD"/>
    <property type="match status" value="1"/>
</dbReference>
<evidence type="ECO:0000256" key="11">
    <source>
        <dbReference type="SAM" id="SignalP"/>
    </source>
</evidence>
<gene>
    <name evidence="13" type="primary">KAFR0F02300</name>
    <name evidence="13" type="ORF">KAFR_0F02300</name>
</gene>
<dbReference type="InterPro" id="IPR009038">
    <property type="entry name" value="GOLD_dom"/>
</dbReference>
<keyword evidence="5" id="KW-0813">Transport</keyword>
<evidence type="ECO:0000256" key="9">
    <source>
        <dbReference type="SAM" id="Coils"/>
    </source>
</evidence>
<dbReference type="PANTHER" id="PTHR22811">
    <property type="entry name" value="TRANSMEMBRANE EMP24 DOMAIN-CONTAINING PROTEIN"/>
    <property type="match status" value="1"/>
</dbReference>
<dbReference type="InterPro" id="IPR015720">
    <property type="entry name" value="Emp24-like"/>
</dbReference>
<name>H2AWS7_KAZAF</name>
<feature type="chain" id="PRO_5003560002" description="GOLD domain-containing protein" evidence="11">
    <location>
        <begin position="22"/>
        <end position="227"/>
    </location>
</feature>
<dbReference type="AlphaFoldDB" id="H2AWS7"/>
<keyword evidence="14" id="KW-1185">Reference proteome</keyword>
<evidence type="ECO:0000313" key="14">
    <source>
        <dbReference type="Proteomes" id="UP000005220"/>
    </source>
</evidence>
<dbReference type="GO" id="GO:0005737">
    <property type="term" value="C:cytoplasm"/>
    <property type="evidence" value="ECO:0007669"/>
    <property type="project" value="GOC"/>
</dbReference>
<dbReference type="Pfam" id="PF01105">
    <property type="entry name" value="EMP24_GP25L"/>
    <property type="match status" value="1"/>
</dbReference>
<feature type="domain" description="GOLD" evidence="12">
    <location>
        <begin position="33"/>
        <end position="178"/>
    </location>
</feature>
<proteinExistence type="inferred from homology"/>
<comment type="subcellular location">
    <subcellularLocation>
        <location evidence="1 8">Membrane</location>
        <topology evidence="1 8">Single-pass type I membrane protein</topology>
    </subcellularLocation>
</comment>
<evidence type="ECO:0000256" key="6">
    <source>
        <dbReference type="ARBA" id="ARBA00022989"/>
    </source>
</evidence>